<dbReference type="GO" id="GO:0005524">
    <property type="term" value="F:ATP binding"/>
    <property type="evidence" value="ECO:0007669"/>
    <property type="project" value="UniProtKB-UniRule"/>
</dbReference>
<dbReference type="CDD" id="cd14014">
    <property type="entry name" value="STKc_PknB_like"/>
    <property type="match status" value="1"/>
</dbReference>
<dbReference type="PANTHER" id="PTHR43289">
    <property type="entry name" value="MITOGEN-ACTIVATED PROTEIN KINASE KINASE KINASE 20-RELATED"/>
    <property type="match status" value="1"/>
</dbReference>
<feature type="binding site" evidence="7">
    <location>
        <position position="133"/>
    </location>
    <ligand>
        <name>ATP</name>
        <dbReference type="ChEBI" id="CHEBI:30616"/>
    </ligand>
</feature>
<dbReference type="EMBL" id="SJPZ01000001">
    <property type="protein sequence ID" value="TWU67649.1"/>
    <property type="molecule type" value="Genomic_DNA"/>
</dbReference>
<evidence type="ECO:0000256" key="9">
    <source>
        <dbReference type="SAM" id="Phobius"/>
    </source>
</evidence>
<dbReference type="PROSITE" id="PS00107">
    <property type="entry name" value="PROTEIN_KINASE_ATP"/>
    <property type="match status" value="1"/>
</dbReference>
<protein>
    <recommendedName>
        <fullName evidence="1">non-specific serine/threonine protein kinase</fullName>
        <ecNumber evidence="1">2.7.11.1</ecNumber>
    </recommendedName>
</protein>
<dbReference type="InterPro" id="IPR011009">
    <property type="entry name" value="Kinase-like_dom_sf"/>
</dbReference>
<dbReference type="GO" id="GO:0004674">
    <property type="term" value="F:protein serine/threonine kinase activity"/>
    <property type="evidence" value="ECO:0007669"/>
    <property type="project" value="UniProtKB-KW"/>
</dbReference>
<dbReference type="PROSITE" id="PS00108">
    <property type="entry name" value="PROTEIN_KINASE_ST"/>
    <property type="match status" value="1"/>
</dbReference>
<keyword evidence="4 7" id="KW-0547">Nucleotide-binding</keyword>
<dbReference type="InterPro" id="IPR017441">
    <property type="entry name" value="Protein_kinase_ATP_BS"/>
</dbReference>
<evidence type="ECO:0000256" key="1">
    <source>
        <dbReference type="ARBA" id="ARBA00012513"/>
    </source>
</evidence>
<feature type="domain" description="Protein kinase" evidence="10">
    <location>
        <begin position="104"/>
        <end position="368"/>
    </location>
</feature>
<evidence type="ECO:0000313" key="11">
    <source>
        <dbReference type="EMBL" id="TWU67649.1"/>
    </source>
</evidence>
<keyword evidence="2" id="KW-0723">Serine/threonine-protein kinase</keyword>
<dbReference type="RefSeq" id="WP_146414011.1">
    <property type="nucleotide sequence ID" value="NZ_SJPZ01000001.1"/>
</dbReference>
<dbReference type="Gene3D" id="1.10.510.10">
    <property type="entry name" value="Transferase(Phosphotransferase) domain 1"/>
    <property type="match status" value="1"/>
</dbReference>
<dbReference type="Gene3D" id="3.30.200.20">
    <property type="entry name" value="Phosphorylase Kinase, domain 1"/>
    <property type="match status" value="1"/>
</dbReference>
<feature type="region of interest" description="Disordered" evidence="8">
    <location>
        <begin position="371"/>
        <end position="402"/>
    </location>
</feature>
<evidence type="ECO:0000256" key="4">
    <source>
        <dbReference type="ARBA" id="ARBA00022741"/>
    </source>
</evidence>
<evidence type="ECO:0000256" key="7">
    <source>
        <dbReference type="PROSITE-ProRule" id="PRU10141"/>
    </source>
</evidence>
<dbReference type="Proteomes" id="UP000316476">
    <property type="component" value="Unassembled WGS sequence"/>
</dbReference>
<evidence type="ECO:0000256" key="8">
    <source>
        <dbReference type="SAM" id="MobiDB-lite"/>
    </source>
</evidence>
<dbReference type="FunFam" id="1.10.510.10:FF:000021">
    <property type="entry name" value="Serine/threonine protein kinase"/>
    <property type="match status" value="1"/>
</dbReference>
<keyword evidence="5 11" id="KW-0418">Kinase</keyword>
<keyword evidence="9" id="KW-1133">Transmembrane helix</keyword>
<dbReference type="EC" id="2.7.11.1" evidence="1"/>
<evidence type="ECO:0000256" key="5">
    <source>
        <dbReference type="ARBA" id="ARBA00022777"/>
    </source>
</evidence>
<dbReference type="SMART" id="SM00220">
    <property type="entry name" value="S_TKc"/>
    <property type="match status" value="1"/>
</dbReference>
<evidence type="ECO:0000256" key="3">
    <source>
        <dbReference type="ARBA" id="ARBA00022679"/>
    </source>
</evidence>
<keyword evidence="9" id="KW-0472">Membrane</keyword>
<evidence type="ECO:0000313" key="12">
    <source>
        <dbReference type="Proteomes" id="UP000316476"/>
    </source>
</evidence>
<dbReference type="PANTHER" id="PTHR43289:SF6">
    <property type="entry name" value="SERINE_THREONINE-PROTEIN KINASE NEKL-3"/>
    <property type="match status" value="1"/>
</dbReference>
<dbReference type="InterPro" id="IPR000719">
    <property type="entry name" value="Prot_kinase_dom"/>
</dbReference>
<evidence type="ECO:0000256" key="6">
    <source>
        <dbReference type="ARBA" id="ARBA00022840"/>
    </source>
</evidence>
<gene>
    <name evidence="11" type="primary">pknB_14</name>
    <name evidence="11" type="ORF">V7x_32250</name>
</gene>
<feature type="compositionally biased region" description="Polar residues" evidence="8">
    <location>
        <begin position="381"/>
        <end position="392"/>
    </location>
</feature>
<dbReference type="PROSITE" id="PS50011">
    <property type="entry name" value="PROTEIN_KINASE_DOM"/>
    <property type="match status" value="1"/>
</dbReference>
<keyword evidence="9" id="KW-0812">Transmembrane</keyword>
<proteinExistence type="predicted"/>
<dbReference type="OrthoDB" id="6111975at2"/>
<keyword evidence="3 11" id="KW-0808">Transferase</keyword>
<feature type="transmembrane region" description="Helical" evidence="9">
    <location>
        <begin position="411"/>
        <end position="433"/>
    </location>
</feature>
<keyword evidence="6 7" id="KW-0067">ATP-binding</keyword>
<dbReference type="SUPFAM" id="SSF56112">
    <property type="entry name" value="Protein kinase-like (PK-like)"/>
    <property type="match status" value="1"/>
</dbReference>
<feature type="region of interest" description="Disordered" evidence="8">
    <location>
        <begin position="628"/>
        <end position="648"/>
    </location>
</feature>
<organism evidence="11 12">
    <name type="scientific">Crateriforma conspicua</name>
    <dbReference type="NCBI Taxonomy" id="2527996"/>
    <lineage>
        <taxon>Bacteria</taxon>
        <taxon>Pseudomonadati</taxon>
        <taxon>Planctomycetota</taxon>
        <taxon>Planctomycetia</taxon>
        <taxon>Planctomycetales</taxon>
        <taxon>Planctomycetaceae</taxon>
        <taxon>Crateriforma</taxon>
    </lineage>
</organism>
<dbReference type="AlphaFoldDB" id="A0A5C6FXK3"/>
<evidence type="ECO:0000259" key="10">
    <source>
        <dbReference type="PROSITE" id="PS50011"/>
    </source>
</evidence>
<evidence type="ECO:0000256" key="2">
    <source>
        <dbReference type="ARBA" id="ARBA00022527"/>
    </source>
</evidence>
<dbReference type="InterPro" id="IPR008271">
    <property type="entry name" value="Ser/Thr_kinase_AS"/>
</dbReference>
<dbReference type="Pfam" id="PF00069">
    <property type="entry name" value="Pkinase"/>
    <property type="match status" value="1"/>
</dbReference>
<name>A0A5C6FXK3_9PLAN</name>
<accession>A0A5C6FXK3</accession>
<feature type="compositionally biased region" description="Basic and acidic residues" evidence="8">
    <location>
        <begin position="628"/>
        <end position="639"/>
    </location>
</feature>
<sequence>MIARFHYDREQLRAFLDGQDEGGSEMQTHLESCEDCQAELESLAESDFDWNEASELLGDDLLSERRQPSSALAIITNAPEGLRPSATFLDPTDNSNSIGRFARYEIREIIGRGGMGIVMRAFDPSLNRLCAVKVLAPELASSAAAKKRFSREAKSAAAVVHPHVVPIQTVNQHEGLPYLVMPVVEGQSLQQRVEADGPLSVIETVRIASQIAEGLAAAHDQGLVHRDIKPANILLENGVERVQITDFGLARAVDDASMTRSGVIAGTPQYMSPEQAHGDSIDHRSDLFSLGSVIYFMLTGRSPFRAETTMGVLNRIGNDDPRPLRSVNAEVPEWLEAFVSRLLAKAPDKRFTSAGDVADLLQSWHAHLQSPDRVDPPVVDETTSPSAPSTKGGSKDSSPRPLPKLSGLPPIARWLIALAAFGFFALLGGVIYLETNNGTLRIETNSDGEIPVRIIQNDETIEELTITSAGLTKRLKVGDYVIEIDDADSQFTITGDEVKIERGGTWLARISQLDQAQSLLGQWRLIGWFTADGAAASEKTDHTTMSIDSSYIVSVTDGVTPDDRFFYRRLSNSVLHLIETSDDFAGGTESKVRYSFPEEDLLRLGNVSSDSDIEGLYSEWRRIEARSRSDAHRTVEKNRPVATDPTAL</sequence>
<reference evidence="11 12" key="1">
    <citation type="submission" date="2019-02" db="EMBL/GenBank/DDBJ databases">
        <title>Deep-cultivation of Planctomycetes and their phenomic and genomic characterization uncovers novel biology.</title>
        <authorList>
            <person name="Wiegand S."/>
            <person name="Jogler M."/>
            <person name="Boedeker C."/>
            <person name="Pinto D."/>
            <person name="Vollmers J."/>
            <person name="Rivas-Marin E."/>
            <person name="Kohn T."/>
            <person name="Peeters S.H."/>
            <person name="Heuer A."/>
            <person name="Rast P."/>
            <person name="Oberbeckmann S."/>
            <person name="Bunk B."/>
            <person name="Jeske O."/>
            <person name="Meyerdierks A."/>
            <person name="Storesund J.E."/>
            <person name="Kallscheuer N."/>
            <person name="Luecker S."/>
            <person name="Lage O.M."/>
            <person name="Pohl T."/>
            <person name="Merkel B.J."/>
            <person name="Hornburger P."/>
            <person name="Mueller R.-W."/>
            <person name="Bruemmer F."/>
            <person name="Labrenz M."/>
            <person name="Spormann A.M."/>
            <person name="Op Den Camp H."/>
            <person name="Overmann J."/>
            <person name="Amann R."/>
            <person name="Jetten M.S.M."/>
            <person name="Mascher T."/>
            <person name="Medema M.H."/>
            <person name="Devos D.P."/>
            <person name="Kaster A.-K."/>
            <person name="Ovreas L."/>
            <person name="Rohde M."/>
            <person name="Galperin M.Y."/>
            <person name="Jogler C."/>
        </authorList>
    </citation>
    <scope>NUCLEOTIDE SEQUENCE [LARGE SCALE GENOMIC DNA]</scope>
    <source>
        <strain evidence="11 12">V7</strain>
    </source>
</reference>
<comment type="caution">
    <text evidence="11">The sequence shown here is derived from an EMBL/GenBank/DDBJ whole genome shotgun (WGS) entry which is preliminary data.</text>
</comment>